<name>A0A7S2TZY9_9EUKA</name>
<reference evidence="3" key="1">
    <citation type="submission" date="2021-01" db="EMBL/GenBank/DDBJ databases">
        <authorList>
            <person name="Corre E."/>
            <person name="Pelletier E."/>
            <person name="Niang G."/>
            <person name="Scheremetjew M."/>
            <person name="Finn R."/>
            <person name="Kale V."/>
            <person name="Holt S."/>
            <person name="Cochrane G."/>
            <person name="Meng A."/>
            <person name="Brown T."/>
            <person name="Cohen L."/>
        </authorList>
    </citation>
    <scope>NUCLEOTIDE SEQUENCE</scope>
    <source>
        <strain evidence="3">CCMP622</strain>
    </source>
</reference>
<dbReference type="EMBL" id="HBHP01030524">
    <property type="protein sequence ID" value="CAD9774793.1"/>
    <property type="molecule type" value="Transcribed_RNA"/>
</dbReference>
<keyword evidence="2" id="KW-1133">Transmembrane helix</keyword>
<feature type="transmembrane region" description="Helical" evidence="2">
    <location>
        <begin position="149"/>
        <end position="169"/>
    </location>
</feature>
<sequence length="316" mass="35130">MRALSDDMSDMKLSLTENEPSCDPVSHQNQYSALNDAGSETKTQTFSAAFRKEASLNCARVVSVLNALQLVGLINSLTGEKDESSVPAYFAAYALTRWISRMTLRRLRKQPRLLWVAAMALGHCLGFAAKDLFTSIVKLAGADENDGMLWVIVVTAVVASIFLPLLLSWKEEHCGCSLFRRTENDDTRARRRWIAAMEEVEQDGFAVCIAFLFYAALLGIMVSGDTLKEMFVEESECLIDPNQTIRHQTKTLARNMARIGEGARAAATVSSPQCFCCGFFFSSRPFYTIMSYACNNARRPGQRRKTLRTNVILGAC</sequence>
<evidence type="ECO:0000256" key="1">
    <source>
        <dbReference type="SAM" id="MobiDB-lite"/>
    </source>
</evidence>
<proteinExistence type="predicted"/>
<keyword evidence="2" id="KW-0812">Transmembrane</keyword>
<accession>A0A7S2TZY9</accession>
<gene>
    <name evidence="3" type="ORF">LSP00402_LOCUS18787</name>
</gene>
<dbReference type="AlphaFoldDB" id="A0A7S2TZY9"/>
<feature type="transmembrane region" description="Helical" evidence="2">
    <location>
        <begin position="204"/>
        <end position="222"/>
    </location>
</feature>
<evidence type="ECO:0000313" key="3">
    <source>
        <dbReference type="EMBL" id="CAD9774793.1"/>
    </source>
</evidence>
<protein>
    <submittedName>
        <fullName evidence="3">Uncharacterized protein</fullName>
    </submittedName>
</protein>
<organism evidence="3">
    <name type="scientific">Lotharella oceanica</name>
    <dbReference type="NCBI Taxonomy" id="641309"/>
    <lineage>
        <taxon>Eukaryota</taxon>
        <taxon>Sar</taxon>
        <taxon>Rhizaria</taxon>
        <taxon>Cercozoa</taxon>
        <taxon>Chlorarachniophyceae</taxon>
        <taxon>Lotharella</taxon>
    </lineage>
</organism>
<feature type="transmembrane region" description="Helical" evidence="2">
    <location>
        <begin position="112"/>
        <end position="129"/>
    </location>
</feature>
<feature type="region of interest" description="Disordered" evidence="1">
    <location>
        <begin position="1"/>
        <end position="25"/>
    </location>
</feature>
<evidence type="ECO:0000256" key="2">
    <source>
        <dbReference type="SAM" id="Phobius"/>
    </source>
</evidence>
<keyword evidence="2" id="KW-0472">Membrane</keyword>